<gene>
    <name evidence="9" type="primary">Contig16761.g17857</name>
    <name evidence="9" type="ORF">STYLEM_18845</name>
</gene>
<dbReference type="Proteomes" id="UP000039865">
    <property type="component" value="Unassembled WGS sequence"/>
</dbReference>
<accession>A0A078B813</accession>
<feature type="transmembrane region" description="Helical" evidence="7">
    <location>
        <begin position="1470"/>
        <end position="1487"/>
    </location>
</feature>
<dbReference type="GO" id="GO:0005886">
    <property type="term" value="C:plasma membrane"/>
    <property type="evidence" value="ECO:0007669"/>
    <property type="project" value="TreeGrafter"/>
</dbReference>
<feature type="region of interest" description="Disordered" evidence="6">
    <location>
        <begin position="176"/>
        <end position="199"/>
    </location>
</feature>
<evidence type="ECO:0000256" key="2">
    <source>
        <dbReference type="ARBA" id="ARBA00022692"/>
    </source>
</evidence>
<feature type="region of interest" description="Disordered" evidence="6">
    <location>
        <begin position="1815"/>
        <end position="1852"/>
    </location>
</feature>
<proteinExistence type="predicted"/>
<keyword evidence="2 7" id="KW-0812">Transmembrane</keyword>
<reference evidence="9 10" key="1">
    <citation type="submission" date="2014-06" db="EMBL/GenBank/DDBJ databases">
        <authorList>
            <person name="Swart Estienne"/>
        </authorList>
    </citation>
    <scope>NUCLEOTIDE SEQUENCE [LARGE SCALE GENOMIC DNA]</scope>
    <source>
        <strain evidence="9 10">130c</strain>
    </source>
</reference>
<feature type="transmembrane region" description="Helical" evidence="7">
    <location>
        <begin position="1420"/>
        <end position="1440"/>
    </location>
</feature>
<keyword evidence="4 7" id="KW-1133">Transmembrane helix</keyword>
<name>A0A078B813_STYLE</name>
<evidence type="ECO:0000256" key="5">
    <source>
        <dbReference type="ARBA" id="ARBA00023136"/>
    </source>
</evidence>
<comment type="subcellular location">
    <subcellularLocation>
        <location evidence="1">Membrane</location>
        <topology evidence="1">Multi-pass membrane protein</topology>
    </subcellularLocation>
</comment>
<dbReference type="PANTHER" id="PTHR10582:SF2">
    <property type="entry name" value="INACTIVE"/>
    <property type="match status" value="1"/>
</dbReference>
<evidence type="ECO:0000256" key="6">
    <source>
        <dbReference type="SAM" id="MobiDB-lite"/>
    </source>
</evidence>
<feature type="transmembrane region" description="Helical" evidence="7">
    <location>
        <begin position="1630"/>
        <end position="1655"/>
    </location>
</feature>
<dbReference type="EMBL" id="CCKQ01017816">
    <property type="protein sequence ID" value="CDW89708.1"/>
    <property type="molecule type" value="Genomic_DNA"/>
</dbReference>
<evidence type="ECO:0000256" key="3">
    <source>
        <dbReference type="ARBA" id="ARBA00022737"/>
    </source>
</evidence>
<dbReference type="InterPro" id="IPR024862">
    <property type="entry name" value="TRPV"/>
</dbReference>
<keyword evidence="3" id="KW-0677">Repeat</keyword>
<dbReference type="GO" id="GO:0098703">
    <property type="term" value="P:calcium ion import across plasma membrane"/>
    <property type="evidence" value="ECO:0007669"/>
    <property type="project" value="TreeGrafter"/>
</dbReference>
<feature type="compositionally biased region" description="Basic and acidic residues" evidence="6">
    <location>
        <begin position="1840"/>
        <end position="1852"/>
    </location>
</feature>
<evidence type="ECO:0000313" key="10">
    <source>
        <dbReference type="Proteomes" id="UP000039865"/>
    </source>
</evidence>
<feature type="domain" description="Ion transport" evidence="8">
    <location>
        <begin position="1456"/>
        <end position="1663"/>
    </location>
</feature>
<protein>
    <recommendedName>
        <fullName evidence="8">Ion transport domain-containing protein</fullName>
    </recommendedName>
</protein>
<feature type="transmembrane region" description="Helical" evidence="7">
    <location>
        <begin position="1561"/>
        <end position="1583"/>
    </location>
</feature>
<evidence type="ECO:0000313" key="9">
    <source>
        <dbReference type="EMBL" id="CDW89708.1"/>
    </source>
</evidence>
<feature type="transmembrane region" description="Helical" evidence="7">
    <location>
        <begin position="1532"/>
        <end position="1549"/>
    </location>
</feature>
<organism evidence="9 10">
    <name type="scientific">Stylonychia lemnae</name>
    <name type="common">Ciliate</name>
    <dbReference type="NCBI Taxonomy" id="5949"/>
    <lineage>
        <taxon>Eukaryota</taxon>
        <taxon>Sar</taxon>
        <taxon>Alveolata</taxon>
        <taxon>Ciliophora</taxon>
        <taxon>Intramacronucleata</taxon>
        <taxon>Spirotrichea</taxon>
        <taxon>Stichotrichia</taxon>
        <taxon>Sporadotrichida</taxon>
        <taxon>Oxytrichidae</taxon>
        <taxon>Stylonychinae</taxon>
        <taxon>Stylonychia</taxon>
    </lineage>
</organism>
<dbReference type="InterPro" id="IPR005821">
    <property type="entry name" value="Ion_trans_dom"/>
</dbReference>
<dbReference type="PANTHER" id="PTHR10582">
    <property type="entry name" value="TRANSIENT RECEPTOR POTENTIAL ION CHANNEL PROTEIN"/>
    <property type="match status" value="1"/>
</dbReference>
<evidence type="ECO:0000256" key="4">
    <source>
        <dbReference type="ARBA" id="ARBA00022989"/>
    </source>
</evidence>
<sequence>MSDSIDKHLPQQSSYKTPQEFLDQVTLTVDTAEKIYKHEESHLYPTSSVDDEYVIIVLRIMDDKLREFYGGNFLVQQWVKKRKLFQTVHKAKPNRFFLYKQRYVYSLSGHTEECQWIYIVNFFQEVFNKIRHPLFTKNSIDGSHELQLFADAKLMMVSSHDKIMWAPFKFEESKEPIAEEGKDDSGDKLPRSASDEHSMDLSQNDIYVPKKKAKNDEKGNQNLKAKVLETNFRSVFSNLEGEQPEFLQFLDIGFEGFQQKEINLVCECETKIVVYKIVPIKLRKFTVFKIQEKFKFDKMAIGLQFGEIIHTVKMVQIGDIENIYLLTKGQGELILLTEKNIEIGTELGKTLAKLTLRNVRELEEKFQPRKNIMKGGKDEEDPDDPLSSKDIVIKLKSYFVRRSNIYLEETNDQIRCLESSMCKLQKPLKKAQRLLDDTKEGIQLKEVSVHLGFYSDYLIASTAVLLSHGKILSIFDFKTSKWSHVLPDQQGGSTAAEEDDDLDKRQCYFGVPDEEIQSLRLNNIFQNSIYDCLVLYKGKYLRRLKYFNEVQKTCFEKAIIFKGDKVKQIVKNYDMSLYRECGDSQARTYFMVYSSQTKKHDIWVSENGSRITKLIRNIDQQWIILNLQNSPSDLLGIYEPHLKRLSFYRIEHARQCLDTSELQAFISIRVDNWTPKEETYQLVNVSYFFFKNTLYYIQDGNLIKYNLKKKTHAITELNFKSAIKEFFMTASDSIYYKDKNNVFRFANLGIQKVFDISKLPTKLYDCKGAFVQKLDYCMMTSRFACFTSPFKVSITPNLSNYSIDLMSTLNFEQNFVFWRQIGNRLHAFKQPNIVVSWDLDNGKVLKSQEFNINLKGFKKHTDWNGSTLLKQVRDQTFDAKNSEDYPADSHAYQEEIKARIQYPNRQLFSLIELDYDGNIQEKCRFLFDLKIGQQLFVSYPYLLMMDNECTKFYILQSVGDSDGKFKNPKFDNTFYELQMLVGRPTYFSPNLLYRIYIDKETQQVVIGNTLMNTECLRIDLKDNLMYQAMQTNPMIYFHDDDKIVYLTVQGIEKVIEIVKIQKKRRTLYELKETANCYYSKKELIRRVLIDNFNFKKDLSAQIKHLKMLQIRATIVKRGLMLNEYLLDDVEKKKTSIKSEYPDNNIGNFSVFLVDCFRRELNFSYLAWKVIEQIKNKKLSILNLKKKYVNLLTFTILPNQENILHYLNDNFEELENFLKIINEVPPVKIGAKYKKKVEEDITVNDIPFLPNVHGQTPLHISIKKNNTRFTDKIVTVLADTEFDHHSRFIINQLHKLVDQVPQALGYYLEKRQRTTDWIKHYTRGKIQPVPECEFMMASNSMWDENLEESLPAIMFNEEVIEMPLQMSVLDLPNMQKYDNKNADKLLITLSETDNIDLFASASIRAIIELKWPLVKKAMKKYLLYPFLLMHFSFLYYAVYLFESLQESEGKKEDIGWDFQNPKFWIQNQKQLIKLLILFLAVYFFVLNFRQFVIQGFKKYFTSPWNYIDLIPLTMITCSMSIEYFFNFPTTERAINSVSVFFMWLKCLYFLRMNRTSSKFISMIVAVIGDMQIFLAVFSVSLITFSQSMFIISNNNPEDDKFIATFPESLLFTYRIALGDFETDKLGSTDTAIIMFLFILSTLFLCVVMLNLLIAIISDTYARVEGTSQNELYKNLADLIMENEYLVPKGQQDEHDNKGSYLYIAQIDANEATQDKWEVVISDLHRSTLQRTSIVDKTCKELAKQLTLILQQTKEKFEMQYQEEQSKNDTKFRTLMKKIEKSNPRTSLLGGEDVALTLGRLQSQFDYDNVSQAQTRLNAPKLANIPSRKQRRSARPASNQMRDGDRSHDSQAQA</sequence>
<dbReference type="Pfam" id="PF00520">
    <property type="entry name" value="Ion_trans"/>
    <property type="match status" value="1"/>
</dbReference>
<dbReference type="OrthoDB" id="411104at2759"/>
<evidence type="ECO:0000259" key="8">
    <source>
        <dbReference type="Pfam" id="PF00520"/>
    </source>
</evidence>
<evidence type="ECO:0000256" key="1">
    <source>
        <dbReference type="ARBA" id="ARBA00004141"/>
    </source>
</evidence>
<keyword evidence="5 7" id="KW-0472">Membrane</keyword>
<evidence type="ECO:0000256" key="7">
    <source>
        <dbReference type="SAM" id="Phobius"/>
    </source>
</evidence>
<keyword evidence="10" id="KW-1185">Reference proteome</keyword>
<dbReference type="InParanoid" id="A0A078B813"/>
<dbReference type="GO" id="GO:0005216">
    <property type="term" value="F:monoatomic ion channel activity"/>
    <property type="evidence" value="ECO:0007669"/>
    <property type="project" value="InterPro"/>
</dbReference>